<gene>
    <name evidence="1" type="ORF">IZT61_13435</name>
</gene>
<dbReference type="EMBL" id="CP064939">
    <property type="protein sequence ID" value="QPH38100.1"/>
    <property type="molecule type" value="Genomic_DNA"/>
</dbReference>
<accession>A0A7U3Q3U4</accession>
<reference evidence="1 2" key="1">
    <citation type="submission" date="2020-11" db="EMBL/GenBank/DDBJ databases">
        <title>Pedobacter endophytica, an endophytic bacteria isolated form Carex pumila.</title>
        <authorList>
            <person name="Peng Y."/>
            <person name="Jiang L."/>
            <person name="Lee J."/>
        </authorList>
    </citation>
    <scope>NUCLEOTIDE SEQUENCE [LARGE SCALE GENOMIC DNA]</scope>
    <source>
        <strain evidence="1 2">JBR3-12</strain>
    </source>
</reference>
<dbReference type="AlphaFoldDB" id="A0A7U3Q3U4"/>
<dbReference type="PROSITE" id="PS51257">
    <property type="entry name" value="PROKAR_LIPOPROTEIN"/>
    <property type="match status" value="1"/>
</dbReference>
<dbReference type="RefSeq" id="WP_196097410.1">
    <property type="nucleotide sequence ID" value="NZ_CP064939.1"/>
</dbReference>
<evidence type="ECO:0000313" key="1">
    <source>
        <dbReference type="EMBL" id="QPH38100.1"/>
    </source>
</evidence>
<evidence type="ECO:0000313" key="2">
    <source>
        <dbReference type="Proteomes" id="UP000594759"/>
    </source>
</evidence>
<dbReference type="KEGG" id="pex:IZT61_13435"/>
<protein>
    <submittedName>
        <fullName evidence="1">Uncharacterized protein</fullName>
    </submittedName>
</protein>
<dbReference type="Proteomes" id="UP000594759">
    <property type="component" value="Chromosome"/>
</dbReference>
<organism evidence="1 2">
    <name type="scientific">Pedobacter endophyticus</name>
    <dbReference type="NCBI Taxonomy" id="2789740"/>
    <lineage>
        <taxon>Bacteria</taxon>
        <taxon>Pseudomonadati</taxon>
        <taxon>Bacteroidota</taxon>
        <taxon>Sphingobacteriia</taxon>
        <taxon>Sphingobacteriales</taxon>
        <taxon>Sphingobacteriaceae</taxon>
        <taxon>Pedobacter</taxon>
    </lineage>
</organism>
<sequence>MKGFLIALIAVFFLAGCNQTNQSDHAIANKAVRVKTQQDSIEEAASKVLTTLKDENYAAFAALFHPVDGVRFSPYGFIDPTHKKVLGKDFLEAIDKNWTLTWGHFDSSGEAIKMKVKPYVARFIYNADYLNAEKKSYDLFIGQGNTINNLKESYPGLHFTEYYFKGVDEKYKGLDWTSLRLVFKKHEGSYYLVGVIHDQWTV</sequence>
<keyword evidence="2" id="KW-1185">Reference proteome</keyword>
<name>A0A7U3Q3U4_9SPHI</name>
<proteinExistence type="predicted"/>